<proteinExistence type="predicted"/>
<dbReference type="Pfam" id="PF05685">
    <property type="entry name" value="Uma2"/>
    <property type="match status" value="1"/>
</dbReference>
<dbReference type="InterPro" id="IPR008538">
    <property type="entry name" value="Uma2"/>
</dbReference>
<protein>
    <submittedName>
        <fullName evidence="2">Endonuclease, Uma2 family (Restriction endonuclease fold)</fullName>
    </submittedName>
</protein>
<organism evidence="2 3">
    <name type="scientific">Fulvimarina manganoxydans</name>
    <dbReference type="NCBI Taxonomy" id="937218"/>
    <lineage>
        <taxon>Bacteria</taxon>
        <taxon>Pseudomonadati</taxon>
        <taxon>Pseudomonadota</taxon>
        <taxon>Alphaproteobacteria</taxon>
        <taxon>Hyphomicrobiales</taxon>
        <taxon>Aurantimonadaceae</taxon>
        <taxon>Fulvimarina</taxon>
    </lineage>
</organism>
<dbReference type="GO" id="GO:0004519">
    <property type="term" value="F:endonuclease activity"/>
    <property type="evidence" value="ECO:0007669"/>
    <property type="project" value="UniProtKB-KW"/>
</dbReference>
<keyword evidence="3" id="KW-1185">Reference proteome</keyword>
<gene>
    <name evidence="2" type="ORF">SAMN06297251_107111</name>
</gene>
<name>A0A1W2BSC0_9HYPH</name>
<dbReference type="Proteomes" id="UP000192656">
    <property type="component" value="Unassembled WGS sequence"/>
</dbReference>
<keyword evidence="2" id="KW-0255">Endonuclease</keyword>
<dbReference type="Gene3D" id="3.90.1570.10">
    <property type="entry name" value="tt1808, chain A"/>
    <property type="match status" value="1"/>
</dbReference>
<dbReference type="PANTHER" id="PTHR34107">
    <property type="entry name" value="SLL0198 PROTEIN-RELATED"/>
    <property type="match status" value="1"/>
</dbReference>
<evidence type="ECO:0000313" key="2">
    <source>
        <dbReference type="EMBL" id="SMC75877.1"/>
    </source>
</evidence>
<keyword evidence="2" id="KW-0540">Nuclease</keyword>
<feature type="domain" description="Putative restriction endonuclease" evidence="1">
    <location>
        <begin position="19"/>
        <end position="181"/>
    </location>
</feature>
<sequence>MGKMGFESEGHSGTRRATYADLEAVPDHLVAEIIGGELVTHPRPAPKHAKAATSLGIELGDAFERGRSGPGGWVFFDEPELHLCQEVIVPDLAGWRIDRLRVLPDKAYFETAPDWVCEVLSPSTERLDRGRKRRTYAQAGVSHYWLLDPRLEILETFVLTNGEWLVGRTYEEGDEVAAPPFDAIAFPLSILWPLKTAAETAKDDN</sequence>
<accession>A0A1W2BSC0</accession>
<dbReference type="SUPFAM" id="SSF52980">
    <property type="entry name" value="Restriction endonuclease-like"/>
    <property type="match status" value="1"/>
</dbReference>
<reference evidence="2 3" key="1">
    <citation type="submission" date="2017-04" db="EMBL/GenBank/DDBJ databases">
        <authorList>
            <person name="Afonso C.L."/>
            <person name="Miller P.J."/>
            <person name="Scott M.A."/>
            <person name="Spackman E."/>
            <person name="Goraichik I."/>
            <person name="Dimitrov K.M."/>
            <person name="Suarez D.L."/>
            <person name="Swayne D.E."/>
        </authorList>
    </citation>
    <scope>NUCLEOTIDE SEQUENCE [LARGE SCALE GENOMIC DNA]</scope>
    <source>
        <strain evidence="2 3">CGMCC 1.10972</strain>
    </source>
</reference>
<dbReference type="STRING" id="937218.SAMN06297251_107111"/>
<dbReference type="PANTHER" id="PTHR34107:SF4">
    <property type="entry name" value="SLL1222 PROTEIN"/>
    <property type="match status" value="1"/>
</dbReference>
<dbReference type="RefSeq" id="WP_244556887.1">
    <property type="nucleotide sequence ID" value="NZ_FWXR01000007.1"/>
</dbReference>
<dbReference type="AlphaFoldDB" id="A0A1W2BSC0"/>
<dbReference type="CDD" id="cd06260">
    <property type="entry name" value="DUF820-like"/>
    <property type="match status" value="1"/>
</dbReference>
<keyword evidence="2" id="KW-0378">Hydrolase</keyword>
<evidence type="ECO:0000259" key="1">
    <source>
        <dbReference type="Pfam" id="PF05685"/>
    </source>
</evidence>
<dbReference type="InterPro" id="IPR012296">
    <property type="entry name" value="Nuclease_put_TT1808"/>
</dbReference>
<dbReference type="InterPro" id="IPR011335">
    <property type="entry name" value="Restrct_endonuc-II-like"/>
</dbReference>
<dbReference type="EMBL" id="FWXR01000007">
    <property type="protein sequence ID" value="SMC75877.1"/>
    <property type="molecule type" value="Genomic_DNA"/>
</dbReference>
<evidence type="ECO:0000313" key="3">
    <source>
        <dbReference type="Proteomes" id="UP000192656"/>
    </source>
</evidence>